<feature type="region of interest" description="Disordered" evidence="6">
    <location>
        <begin position="163"/>
        <end position="193"/>
    </location>
</feature>
<dbReference type="EMBL" id="CAXAMM010036113">
    <property type="protein sequence ID" value="CAK9075309.1"/>
    <property type="molecule type" value="Genomic_DNA"/>
</dbReference>
<dbReference type="InterPro" id="IPR036855">
    <property type="entry name" value="Znf_CCCH_sf"/>
</dbReference>
<dbReference type="Gene3D" id="4.10.1000.10">
    <property type="entry name" value="Zinc finger, CCCH-type"/>
    <property type="match status" value="2"/>
</dbReference>
<organism evidence="8 9">
    <name type="scientific">Durusdinium trenchii</name>
    <dbReference type="NCBI Taxonomy" id="1381693"/>
    <lineage>
        <taxon>Eukaryota</taxon>
        <taxon>Sar</taxon>
        <taxon>Alveolata</taxon>
        <taxon>Dinophyceae</taxon>
        <taxon>Suessiales</taxon>
        <taxon>Symbiodiniaceae</taxon>
        <taxon>Durusdinium</taxon>
    </lineage>
</organism>
<reference evidence="8 9" key="1">
    <citation type="submission" date="2024-02" db="EMBL/GenBank/DDBJ databases">
        <authorList>
            <person name="Chen Y."/>
            <person name="Shah S."/>
            <person name="Dougan E. K."/>
            <person name="Thang M."/>
            <person name="Chan C."/>
        </authorList>
    </citation>
    <scope>NUCLEOTIDE SEQUENCE [LARGE SCALE GENOMIC DNA]</scope>
</reference>
<gene>
    <name evidence="8" type="ORF">SCF082_LOCUS36515</name>
</gene>
<dbReference type="PROSITE" id="PS50103">
    <property type="entry name" value="ZF_C3H1"/>
    <property type="match status" value="2"/>
</dbReference>
<dbReference type="InterPro" id="IPR045877">
    <property type="entry name" value="ZFP36-like"/>
</dbReference>
<evidence type="ECO:0000256" key="2">
    <source>
        <dbReference type="ARBA" id="ARBA00022737"/>
    </source>
</evidence>
<feature type="region of interest" description="Disordered" evidence="6">
    <location>
        <begin position="1"/>
        <end position="47"/>
    </location>
</feature>
<dbReference type="PANTHER" id="PTHR12547">
    <property type="entry name" value="CCCH ZINC FINGER/TIS11-RELATED"/>
    <property type="match status" value="1"/>
</dbReference>
<evidence type="ECO:0000256" key="6">
    <source>
        <dbReference type="SAM" id="MobiDB-lite"/>
    </source>
</evidence>
<keyword evidence="2" id="KW-0677">Repeat</keyword>
<evidence type="ECO:0000256" key="5">
    <source>
        <dbReference type="PROSITE-ProRule" id="PRU00723"/>
    </source>
</evidence>
<keyword evidence="3 5" id="KW-0863">Zinc-finger</keyword>
<dbReference type="SMART" id="SM00356">
    <property type="entry name" value="ZnF_C3H1"/>
    <property type="match status" value="2"/>
</dbReference>
<sequence>MATENPIRWDPAEVRTHLDRSSTADGSKLGRGGPRTGGANPSIRGVEAMAPSELRNKLKRTKICRFWVFGRCALGDDCNFAHSKDDLQEQPNLVATELCFQFMSRGTCRRGADCTFAHGVSELRAIDEDVQCRTMKFNMKPDVGAMPDLNHLPALLSTQSGHAARAHKSGYGDGIRPPPGLPPPRAPMSPNGVPDCKASVPMAFWF</sequence>
<keyword evidence="9" id="KW-1185">Reference proteome</keyword>
<feature type="domain" description="C3H1-type" evidence="7">
    <location>
        <begin position="58"/>
        <end position="85"/>
    </location>
</feature>
<keyword evidence="1 5" id="KW-0479">Metal-binding</keyword>
<dbReference type="Proteomes" id="UP001642464">
    <property type="component" value="Unassembled WGS sequence"/>
</dbReference>
<evidence type="ECO:0000313" key="9">
    <source>
        <dbReference type="Proteomes" id="UP001642464"/>
    </source>
</evidence>
<feature type="zinc finger region" description="C3H1-type" evidence="5">
    <location>
        <begin position="58"/>
        <end position="85"/>
    </location>
</feature>
<comment type="caution">
    <text evidence="8">The sequence shown here is derived from an EMBL/GenBank/DDBJ whole genome shotgun (WGS) entry which is preliminary data.</text>
</comment>
<evidence type="ECO:0000256" key="4">
    <source>
        <dbReference type="ARBA" id="ARBA00022833"/>
    </source>
</evidence>
<keyword evidence="4 5" id="KW-0862">Zinc</keyword>
<dbReference type="Pfam" id="PF00642">
    <property type="entry name" value="zf-CCCH"/>
    <property type="match status" value="2"/>
</dbReference>
<evidence type="ECO:0000256" key="1">
    <source>
        <dbReference type="ARBA" id="ARBA00022723"/>
    </source>
</evidence>
<feature type="zinc finger region" description="C3H1-type" evidence="5">
    <location>
        <begin position="93"/>
        <end position="121"/>
    </location>
</feature>
<name>A0ABP0PK54_9DINO</name>
<feature type="compositionally biased region" description="Pro residues" evidence="6">
    <location>
        <begin position="176"/>
        <end position="187"/>
    </location>
</feature>
<feature type="compositionally biased region" description="Basic and acidic residues" evidence="6">
    <location>
        <begin position="10"/>
        <end position="22"/>
    </location>
</feature>
<evidence type="ECO:0000256" key="3">
    <source>
        <dbReference type="ARBA" id="ARBA00022771"/>
    </source>
</evidence>
<evidence type="ECO:0000259" key="7">
    <source>
        <dbReference type="PROSITE" id="PS50103"/>
    </source>
</evidence>
<accession>A0ABP0PK54</accession>
<protein>
    <submittedName>
        <fullName evidence="8">mRNA decay activator protein ZFP36 (Tristetraprolin) (TTP) (Zinc finger protein 36) (Zfp-36)</fullName>
    </submittedName>
</protein>
<dbReference type="InterPro" id="IPR000571">
    <property type="entry name" value="Znf_CCCH"/>
</dbReference>
<dbReference type="PANTHER" id="PTHR12547:SF18">
    <property type="entry name" value="PROTEIN TIS11"/>
    <property type="match status" value="1"/>
</dbReference>
<proteinExistence type="predicted"/>
<evidence type="ECO:0000313" key="8">
    <source>
        <dbReference type="EMBL" id="CAK9075309.1"/>
    </source>
</evidence>
<feature type="domain" description="C3H1-type" evidence="7">
    <location>
        <begin position="93"/>
        <end position="121"/>
    </location>
</feature>
<dbReference type="SUPFAM" id="SSF90229">
    <property type="entry name" value="CCCH zinc finger"/>
    <property type="match status" value="2"/>
</dbReference>